<feature type="region of interest" description="Disordered" evidence="1">
    <location>
        <begin position="1"/>
        <end position="46"/>
    </location>
</feature>
<sequence>MGPREWFEKGRAKFRSRTSNRTDRAISNENPLHQQQAASREPNEWPDGLDEWTISHEKLKSQQIEDTKIQELWDVAYEKLREEDGTLIADYEAKLIGSVTAGVGQTLNLKHNRRDWMQAILQNKMEEVNKNKSKLELGNYKGQSKNVIRLVLKVANSANDFIGSAASTNPYTSIAWTGVSFLLPLLMNIPEEKASLAKSLEYIASLVAQSQIREELYFECYESASGNHKKFQRSHIQYKTALERLYRHILRFQAVACCYYLKNSAIRYGLDAIKWNDWVPLTDEVREQERNFAAIEETWRGIQRFEEHSAVMDSFSAMNANLSALTNNELSDLLHWLCDIDPSSMYNAALDRHEAGTCEWLIKNSEEFKNWETSEGSLLWLHGKG</sequence>
<organism evidence="3 4">
    <name type="scientific">Trichoderma asperellum (strain ATCC 204424 / CBS 433.97 / NBRC 101777)</name>
    <dbReference type="NCBI Taxonomy" id="1042311"/>
    <lineage>
        <taxon>Eukaryota</taxon>
        <taxon>Fungi</taxon>
        <taxon>Dikarya</taxon>
        <taxon>Ascomycota</taxon>
        <taxon>Pezizomycotina</taxon>
        <taxon>Sordariomycetes</taxon>
        <taxon>Hypocreomycetidae</taxon>
        <taxon>Hypocreales</taxon>
        <taxon>Hypocreaceae</taxon>
        <taxon>Trichoderma</taxon>
    </lineage>
</organism>
<protein>
    <recommendedName>
        <fullName evidence="2">NWD NACHT-NTPase N-terminal domain-containing protein</fullName>
    </recommendedName>
</protein>
<feature type="non-terminal residue" evidence="3">
    <location>
        <position position="385"/>
    </location>
</feature>
<accession>A0A2T3ZCK5</accession>
<evidence type="ECO:0000313" key="3">
    <source>
        <dbReference type="EMBL" id="PTB42529.1"/>
    </source>
</evidence>
<name>A0A2T3ZCK5_TRIA4</name>
<feature type="compositionally biased region" description="Basic and acidic residues" evidence="1">
    <location>
        <begin position="1"/>
        <end position="11"/>
    </location>
</feature>
<evidence type="ECO:0000259" key="2">
    <source>
        <dbReference type="Pfam" id="PF17100"/>
    </source>
</evidence>
<dbReference type="STRING" id="1042311.A0A2T3ZCK5"/>
<feature type="compositionally biased region" description="Polar residues" evidence="1">
    <location>
        <begin position="27"/>
        <end position="38"/>
    </location>
</feature>
<dbReference type="Pfam" id="PF17100">
    <property type="entry name" value="NACHT_N"/>
    <property type="match status" value="1"/>
</dbReference>
<evidence type="ECO:0000313" key="4">
    <source>
        <dbReference type="Proteomes" id="UP000240493"/>
    </source>
</evidence>
<dbReference type="Proteomes" id="UP000240493">
    <property type="component" value="Unassembled WGS sequence"/>
</dbReference>
<feature type="domain" description="NWD NACHT-NTPase N-terminal" evidence="2">
    <location>
        <begin position="70"/>
        <end position="293"/>
    </location>
</feature>
<reference evidence="3 4" key="1">
    <citation type="submission" date="2016-07" db="EMBL/GenBank/DDBJ databases">
        <title>Multiple horizontal gene transfer events from other fungi enriched the ability of initially mycotrophic Trichoderma (Ascomycota) to feed on dead plant biomass.</title>
        <authorList>
            <consortium name="DOE Joint Genome Institute"/>
            <person name="Aerts A."/>
            <person name="Atanasova L."/>
            <person name="Chenthamara K."/>
            <person name="Zhang J."/>
            <person name="Grujic M."/>
            <person name="Henrissat B."/>
            <person name="Kuo A."/>
            <person name="Salamov A."/>
            <person name="Lipzen A."/>
            <person name="Labutti K."/>
            <person name="Barry K."/>
            <person name="Miao Y."/>
            <person name="Rahimi M.J."/>
            <person name="Shen Q."/>
            <person name="Grigoriev I.V."/>
            <person name="Kubicek C.P."/>
            <person name="Druzhinina I.S."/>
        </authorList>
    </citation>
    <scope>NUCLEOTIDE SEQUENCE [LARGE SCALE GENOMIC DNA]</scope>
    <source>
        <strain evidence="3 4">CBS 433.97</strain>
    </source>
</reference>
<evidence type="ECO:0000256" key="1">
    <source>
        <dbReference type="SAM" id="MobiDB-lite"/>
    </source>
</evidence>
<proteinExistence type="predicted"/>
<gene>
    <name evidence="3" type="ORF">M441DRAFT_165853</name>
</gene>
<dbReference type="InterPro" id="IPR031359">
    <property type="entry name" value="NACHT_N"/>
</dbReference>
<dbReference type="AlphaFoldDB" id="A0A2T3ZCK5"/>
<dbReference type="OrthoDB" id="4900261at2759"/>
<dbReference type="EMBL" id="KZ679260">
    <property type="protein sequence ID" value="PTB42529.1"/>
    <property type="molecule type" value="Genomic_DNA"/>
</dbReference>
<keyword evidence="4" id="KW-1185">Reference proteome</keyword>